<dbReference type="PANTHER" id="PTHR10300:SF14">
    <property type="entry name" value="PROTEIN SARAH"/>
    <property type="match status" value="1"/>
</dbReference>
<dbReference type="OrthoDB" id="17212at2759"/>
<dbReference type="VEuPathDB" id="FungiDB:BON22_5290"/>
<sequence>MANVTNTLILARLSADKLDDETFIRSLQQVLLDSLVQTETTQFIILRKFRRIVLVFDTRETSSKLYPIFKKVADSFTVGYSLHDYNHDIDNYLQLPNNSRMFLISPPASPPVDFDYDQEEEEPNKHQIYTHEEIQEMFLKNNQELRDLLEVNHTKTKYSNNQMKRIFDFEKEIVLNDSNDPNQPKIILNPVNGENDHLIGKAIRSFKTSLPPSSAFAGLTDDELDSDDDEEYQAYKAQLMAQQND</sequence>
<organism evidence="2">
    <name type="scientific">Cyberlindnera fabianii</name>
    <name type="common">Yeast</name>
    <name type="synonym">Hansenula fabianii</name>
    <dbReference type="NCBI Taxonomy" id="36022"/>
    <lineage>
        <taxon>Eukaryota</taxon>
        <taxon>Fungi</taxon>
        <taxon>Dikarya</taxon>
        <taxon>Ascomycota</taxon>
        <taxon>Saccharomycotina</taxon>
        <taxon>Saccharomycetes</taxon>
        <taxon>Phaffomycetales</taxon>
        <taxon>Phaffomycetaceae</taxon>
        <taxon>Cyberlindnera</taxon>
    </lineage>
</organism>
<dbReference type="GO" id="GO:0019722">
    <property type="term" value="P:calcium-mediated signaling"/>
    <property type="evidence" value="ECO:0007669"/>
    <property type="project" value="InterPro"/>
</dbReference>
<dbReference type="PhylomeDB" id="A0A061BGG1"/>
<dbReference type="Pfam" id="PF04847">
    <property type="entry name" value="Calcipressin"/>
    <property type="match status" value="1"/>
</dbReference>
<dbReference type="GO" id="GO:0008597">
    <property type="term" value="F:calcium-dependent protein serine/threonine phosphatase regulator activity"/>
    <property type="evidence" value="ECO:0007669"/>
    <property type="project" value="TreeGrafter"/>
</dbReference>
<dbReference type="EMBL" id="LK052906">
    <property type="protein sequence ID" value="CDR46039.1"/>
    <property type="molecule type" value="Genomic_DNA"/>
</dbReference>
<proteinExistence type="inferred from homology"/>
<dbReference type="InterPro" id="IPR006931">
    <property type="entry name" value="Calcipressin"/>
</dbReference>
<accession>A0A061BGG1</accession>
<comment type="similarity">
    <text evidence="1">Belongs to the RCAN family.</text>
</comment>
<dbReference type="GO" id="GO:0005634">
    <property type="term" value="C:nucleus"/>
    <property type="evidence" value="ECO:0007669"/>
    <property type="project" value="TreeGrafter"/>
</dbReference>
<name>A0A061BGG1_CYBFA</name>
<dbReference type="AlphaFoldDB" id="A0A061BGG1"/>
<evidence type="ECO:0000256" key="1">
    <source>
        <dbReference type="ARBA" id="ARBA00008209"/>
    </source>
</evidence>
<dbReference type="GO" id="GO:0005737">
    <property type="term" value="C:cytoplasm"/>
    <property type="evidence" value="ECO:0007669"/>
    <property type="project" value="TreeGrafter"/>
</dbReference>
<evidence type="ECO:0000313" key="2">
    <source>
        <dbReference type="EMBL" id="CDR46039.1"/>
    </source>
</evidence>
<gene>
    <name evidence="2" type="ORF">CYFA0S_21e01420g</name>
</gene>
<reference evidence="2" key="1">
    <citation type="journal article" date="2014" name="Genome Announc.">
        <title>Genome sequence of the yeast Cyberlindnera fabianii (Hansenula fabianii).</title>
        <authorList>
            <person name="Freel K.C."/>
            <person name="Sarilar V."/>
            <person name="Neuveglise C."/>
            <person name="Devillers H."/>
            <person name="Friedrich A."/>
            <person name="Schacherer J."/>
        </authorList>
    </citation>
    <scope>NUCLEOTIDE SEQUENCE</scope>
    <source>
        <strain evidence="2">YJS4271</strain>
    </source>
</reference>
<protein>
    <submittedName>
        <fullName evidence="2">CYFA0S21e01420g1_1</fullName>
    </submittedName>
</protein>
<dbReference type="PANTHER" id="PTHR10300">
    <property type="entry name" value="CALCIPRESSIN"/>
    <property type="match status" value="1"/>
</dbReference>